<keyword evidence="3" id="KW-0963">Cytoplasm</keyword>
<evidence type="ECO:0000256" key="6">
    <source>
        <dbReference type="SAM" id="MobiDB-lite"/>
    </source>
</evidence>
<feature type="region of interest" description="Disordered" evidence="6">
    <location>
        <begin position="1"/>
        <end position="61"/>
    </location>
</feature>
<dbReference type="InterPro" id="IPR009012">
    <property type="entry name" value="GrpE_head"/>
</dbReference>
<evidence type="ECO:0000313" key="7">
    <source>
        <dbReference type="EMBL" id="MFD1440198.1"/>
    </source>
</evidence>
<dbReference type="SUPFAM" id="SSF51064">
    <property type="entry name" value="Head domain of nucleotide exchange factor GrpE"/>
    <property type="match status" value="1"/>
</dbReference>
<dbReference type="Proteomes" id="UP001597212">
    <property type="component" value="Unassembled WGS sequence"/>
</dbReference>
<comment type="function">
    <text evidence="3 4">Participates actively in the response to hyperosmotic and heat shock by preventing the aggregation of stress-denatured proteins, in association with DnaK and GrpE. It is the nucleotide exchange factor for DnaK and may function as a thermosensor. Unfolded proteins bind initially to DnaJ; upon interaction with the DnaJ-bound protein, DnaK hydrolyzes its bound ATP, resulting in the formation of a stable complex. GrpE releases ADP from DnaK; ATP binding to DnaK triggers the release of the substrate protein, thus completing the reaction cycle. Several rounds of ATP-dependent interactions between DnaJ, DnaK and GrpE are required for fully efficient folding.</text>
</comment>
<evidence type="ECO:0000313" key="8">
    <source>
        <dbReference type="Proteomes" id="UP001597212"/>
    </source>
</evidence>
<dbReference type="Gene3D" id="2.30.22.10">
    <property type="entry name" value="Head domain of nucleotide exchange factor GrpE"/>
    <property type="match status" value="1"/>
</dbReference>
<dbReference type="NCBIfam" id="NF010738">
    <property type="entry name" value="PRK14140.1"/>
    <property type="match status" value="1"/>
</dbReference>
<gene>
    <name evidence="3 7" type="primary">grpE</name>
    <name evidence="7" type="ORF">ACFQ5K_02160</name>
</gene>
<dbReference type="HAMAP" id="MF_01151">
    <property type="entry name" value="GrpE"/>
    <property type="match status" value="1"/>
</dbReference>
<keyword evidence="2 3" id="KW-0143">Chaperone</keyword>
<sequence>MNLTEKQTKKAQPAKQAAAKAEPKPEAKPKAAKQQPSLRDEIEAEMKDDLEEEVSDSGVDVEALKKDRDELEDKYLRAAAEINNMNKRFNKEREDMAKYDGQKLATAVLPVLDNLERALATEVTDDAAQSLKKGVEMVYSHLDNALKENGVTEITVTGKFDPNLQQAVQTVPADKDHAKDTVVQVLQKGYKLKDRVLRPAMVVVAN</sequence>
<dbReference type="CDD" id="cd00446">
    <property type="entry name" value="GrpE"/>
    <property type="match status" value="1"/>
</dbReference>
<proteinExistence type="inferred from homology"/>
<reference evidence="8" key="1">
    <citation type="journal article" date="2019" name="Int. J. Syst. Evol. Microbiol.">
        <title>The Global Catalogue of Microorganisms (GCM) 10K type strain sequencing project: providing services to taxonomists for standard genome sequencing and annotation.</title>
        <authorList>
            <consortium name="The Broad Institute Genomics Platform"/>
            <consortium name="The Broad Institute Genome Sequencing Center for Infectious Disease"/>
            <person name="Wu L."/>
            <person name="Ma J."/>
        </authorList>
    </citation>
    <scope>NUCLEOTIDE SEQUENCE [LARGE SCALE GENOMIC DNA]</scope>
    <source>
        <strain evidence="8">CCM 8912</strain>
    </source>
</reference>
<evidence type="ECO:0000256" key="1">
    <source>
        <dbReference type="ARBA" id="ARBA00009054"/>
    </source>
</evidence>
<dbReference type="SUPFAM" id="SSF58014">
    <property type="entry name" value="Coiled-coil domain of nucleotide exchange factor GrpE"/>
    <property type="match status" value="1"/>
</dbReference>
<keyword evidence="8" id="KW-1185">Reference proteome</keyword>
<organism evidence="7 8">
    <name type="scientific">Lacticaseibacillus hegangensis</name>
    <dbReference type="NCBI Taxonomy" id="2486010"/>
    <lineage>
        <taxon>Bacteria</taxon>
        <taxon>Bacillati</taxon>
        <taxon>Bacillota</taxon>
        <taxon>Bacilli</taxon>
        <taxon>Lactobacillales</taxon>
        <taxon>Lactobacillaceae</taxon>
        <taxon>Lacticaseibacillus</taxon>
    </lineage>
</organism>
<dbReference type="PRINTS" id="PR00773">
    <property type="entry name" value="GRPEPROTEIN"/>
</dbReference>
<dbReference type="NCBIfam" id="NF010753">
    <property type="entry name" value="PRK14156.1"/>
    <property type="match status" value="1"/>
</dbReference>
<comment type="subcellular location">
    <subcellularLocation>
        <location evidence="3">Cytoplasm</location>
    </subcellularLocation>
</comment>
<feature type="compositionally biased region" description="Low complexity" evidence="6">
    <location>
        <begin position="10"/>
        <end position="20"/>
    </location>
</feature>
<protein>
    <recommendedName>
        <fullName evidence="3 4">Protein GrpE</fullName>
    </recommendedName>
    <alternativeName>
        <fullName evidence="3">HSP-70 cofactor</fullName>
    </alternativeName>
</protein>
<feature type="compositionally biased region" description="Basic and acidic residues" evidence="6">
    <location>
        <begin position="38"/>
        <end position="47"/>
    </location>
</feature>
<evidence type="ECO:0000256" key="4">
    <source>
        <dbReference type="RuleBase" id="RU000639"/>
    </source>
</evidence>
<dbReference type="PANTHER" id="PTHR21237:SF23">
    <property type="entry name" value="GRPE PROTEIN HOMOLOG, MITOCHONDRIAL"/>
    <property type="match status" value="1"/>
</dbReference>
<evidence type="ECO:0000256" key="5">
    <source>
        <dbReference type="RuleBase" id="RU004478"/>
    </source>
</evidence>
<dbReference type="NCBIfam" id="NF010759">
    <property type="entry name" value="PRK14162.1"/>
    <property type="match status" value="1"/>
</dbReference>
<dbReference type="PANTHER" id="PTHR21237">
    <property type="entry name" value="GRPE PROTEIN"/>
    <property type="match status" value="1"/>
</dbReference>
<evidence type="ECO:0000256" key="3">
    <source>
        <dbReference type="HAMAP-Rule" id="MF_01151"/>
    </source>
</evidence>
<comment type="caution">
    <text evidence="7">The sequence shown here is derived from an EMBL/GenBank/DDBJ whole genome shotgun (WGS) entry which is preliminary data.</text>
</comment>
<dbReference type="EMBL" id="JBHTOK010000009">
    <property type="protein sequence ID" value="MFD1440198.1"/>
    <property type="molecule type" value="Genomic_DNA"/>
</dbReference>
<comment type="subunit">
    <text evidence="3">Homodimer.</text>
</comment>
<dbReference type="InterPro" id="IPR000740">
    <property type="entry name" value="GrpE"/>
</dbReference>
<dbReference type="Pfam" id="PF01025">
    <property type="entry name" value="GrpE"/>
    <property type="match status" value="1"/>
</dbReference>
<dbReference type="PROSITE" id="PS01071">
    <property type="entry name" value="GRPE"/>
    <property type="match status" value="1"/>
</dbReference>
<keyword evidence="3 4" id="KW-0346">Stress response</keyword>
<comment type="similarity">
    <text evidence="1 3 5">Belongs to the GrpE family.</text>
</comment>
<dbReference type="Gene3D" id="3.90.20.20">
    <property type="match status" value="1"/>
</dbReference>
<dbReference type="RefSeq" id="WP_125754748.1">
    <property type="nucleotide sequence ID" value="NZ_JBHTOK010000009.1"/>
</dbReference>
<evidence type="ECO:0000256" key="2">
    <source>
        <dbReference type="ARBA" id="ARBA00023186"/>
    </source>
</evidence>
<accession>A0ABW4CVR5</accession>
<dbReference type="InterPro" id="IPR013805">
    <property type="entry name" value="GrpE_CC"/>
</dbReference>
<name>A0ABW4CVR5_9LACO</name>